<evidence type="ECO:0000313" key="2">
    <source>
        <dbReference type="Proteomes" id="UP001159405"/>
    </source>
</evidence>
<dbReference type="EMBL" id="CALNXK010000163">
    <property type="protein sequence ID" value="CAH3171380.1"/>
    <property type="molecule type" value="Genomic_DNA"/>
</dbReference>
<organism evidence="1 2">
    <name type="scientific">Porites lobata</name>
    <dbReference type="NCBI Taxonomy" id="104759"/>
    <lineage>
        <taxon>Eukaryota</taxon>
        <taxon>Metazoa</taxon>
        <taxon>Cnidaria</taxon>
        <taxon>Anthozoa</taxon>
        <taxon>Hexacorallia</taxon>
        <taxon>Scleractinia</taxon>
        <taxon>Fungiina</taxon>
        <taxon>Poritidae</taxon>
        <taxon>Porites</taxon>
    </lineage>
</organism>
<proteinExistence type="predicted"/>
<comment type="caution">
    <text evidence="1">The sequence shown here is derived from an EMBL/GenBank/DDBJ whole genome shotgun (WGS) entry which is preliminary data.</text>
</comment>
<keyword evidence="2" id="KW-1185">Reference proteome</keyword>
<evidence type="ECO:0000313" key="1">
    <source>
        <dbReference type="EMBL" id="CAH3171380.1"/>
    </source>
</evidence>
<reference evidence="1 2" key="1">
    <citation type="submission" date="2022-05" db="EMBL/GenBank/DDBJ databases">
        <authorList>
            <consortium name="Genoscope - CEA"/>
            <person name="William W."/>
        </authorList>
    </citation>
    <scope>NUCLEOTIDE SEQUENCE [LARGE SCALE GENOMIC DNA]</scope>
</reference>
<gene>
    <name evidence="1" type="ORF">PLOB_00011814</name>
</gene>
<name>A0ABN8R1W2_9CNID</name>
<protein>
    <submittedName>
        <fullName evidence="1">Uncharacterized protein</fullName>
    </submittedName>
</protein>
<dbReference type="Proteomes" id="UP001159405">
    <property type="component" value="Unassembled WGS sequence"/>
</dbReference>
<accession>A0ABN8R1W2</accession>
<sequence>MRKIVNVIENDFRPELQRVINDSSDEGSGKADVLRAVWEQDLKDRREFWTDQRRNRNGVHGNRWSTITYRMAPAVFCRSPAAYEALAGFDILQLPSVDSLRQLRSGYFQTDGPNWENLEEAAQDYKSLREEKRVQGLLQPQGWGALIGDEVKVVTKIQWNSKINECVYLCMLVNTLKSIDFTSEFDVTGPYYKSEVGMKHQFVMTCILTPSMHFISTDSR</sequence>